<feature type="transmembrane region" description="Helical" evidence="1">
    <location>
        <begin position="77"/>
        <end position="97"/>
    </location>
</feature>
<keyword evidence="3" id="KW-1185">Reference proteome</keyword>
<dbReference type="Pfam" id="PF07439">
    <property type="entry name" value="DUF1515"/>
    <property type="match status" value="1"/>
</dbReference>
<reference evidence="2" key="2">
    <citation type="submission" date="2021-03" db="EMBL/GenBank/DDBJ databases">
        <authorList>
            <person name="Artuso I."/>
            <person name="Turrini P."/>
            <person name="Pirolo M."/>
            <person name="Lugli G.A."/>
            <person name="Ventura M."/>
            <person name="Visca P."/>
        </authorList>
    </citation>
    <scope>NUCLEOTIDE SEQUENCE</scope>
    <source>
        <strain evidence="2">LMG 26462</strain>
    </source>
</reference>
<dbReference type="InterPro" id="IPR010889">
    <property type="entry name" value="DUF1515"/>
</dbReference>
<evidence type="ECO:0000256" key="1">
    <source>
        <dbReference type="SAM" id="Phobius"/>
    </source>
</evidence>
<keyword evidence="1" id="KW-0812">Transmembrane</keyword>
<dbReference type="EMBL" id="JAFLWW010000001">
    <property type="protein sequence ID" value="MBT1154395.1"/>
    <property type="molecule type" value="Genomic_DNA"/>
</dbReference>
<dbReference type="AlphaFoldDB" id="A0A9X1D108"/>
<keyword evidence="1" id="KW-0472">Membrane</keyword>
<comment type="caution">
    <text evidence="2">The sequence shown here is derived from an EMBL/GenBank/DDBJ whole genome shotgun (WGS) entry which is preliminary data.</text>
</comment>
<proteinExistence type="predicted"/>
<gene>
    <name evidence="2" type="ORF">J1C56_02190</name>
</gene>
<organism evidence="2 3">
    <name type="scientific">Aminobacter anthyllidis</name>
    <dbReference type="NCBI Taxonomy" id="1035067"/>
    <lineage>
        <taxon>Bacteria</taxon>
        <taxon>Pseudomonadati</taxon>
        <taxon>Pseudomonadota</taxon>
        <taxon>Alphaproteobacteria</taxon>
        <taxon>Hyphomicrobiales</taxon>
        <taxon>Phyllobacteriaceae</taxon>
        <taxon>Aminobacter</taxon>
    </lineage>
</organism>
<keyword evidence="1" id="KW-1133">Transmembrane helix</keyword>
<evidence type="ECO:0000313" key="2">
    <source>
        <dbReference type="EMBL" id="MBT1154395.1"/>
    </source>
</evidence>
<accession>A0A9X1D108</accession>
<sequence length="106" mass="11602">MGKLDALGKEIGDIRDDMKDSEDKSDVSRATVHRRLDEVVTRTGYLESDMNTVKNDMKTVKTVTDEVTRWKQAGMGALAVTGIGSSALTAIILSYWAEIVKILRGG</sequence>
<dbReference type="Proteomes" id="UP001138921">
    <property type="component" value="Unassembled WGS sequence"/>
</dbReference>
<reference evidence="2" key="1">
    <citation type="journal article" date="2021" name="Microorganisms">
        <title>Phylogenomic Reconstruction and Metabolic Potential of the Genus Aminobacter.</title>
        <authorList>
            <person name="Artuso I."/>
            <person name="Turrini P."/>
            <person name="Pirolo M."/>
            <person name="Lugli G.A."/>
            <person name="Ventura M."/>
            <person name="Visca P."/>
        </authorList>
    </citation>
    <scope>NUCLEOTIDE SEQUENCE</scope>
    <source>
        <strain evidence="2">LMG 26462</strain>
    </source>
</reference>
<evidence type="ECO:0000313" key="3">
    <source>
        <dbReference type="Proteomes" id="UP001138921"/>
    </source>
</evidence>
<name>A0A9X1D108_9HYPH</name>
<protein>
    <submittedName>
        <fullName evidence="2">DUF1515 family protein</fullName>
    </submittedName>
</protein>